<dbReference type="AlphaFoldDB" id="A0A9P7YVH0"/>
<feature type="domain" description="Plastocyanin-like" evidence="3">
    <location>
        <begin position="2"/>
        <end position="65"/>
    </location>
</feature>
<dbReference type="PANTHER" id="PTHR11709:SF145">
    <property type="entry name" value="LCC1"/>
    <property type="match status" value="1"/>
</dbReference>
<dbReference type="PANTHER" id="PTHR11709">
    <property type="entry name" value="MULTI-COPPER OXIDASE"/>
    <property type="match status" value="1"/>
</dbReference>
<evidence type="ECO:0000313" key="5">
    <source>
        <dbReference type="Proteomes" id="UP000887226"/>
    </source>
</evidence>
<keyword evidence="5" id="KW-1185">Reference proteome</keyword>
<comment type="caution">
    <text evidence="4">The sequence shown here is derived from an EMBL/GenBank/DDBJ whole genome shotgun (WGS) entry which is preliminary data.</text>
</comment>
<evidence type="ECO:0000259" key="3">
    <source>
        <dbReference type="Pfam" id="PF07732"/>
    </source>
</evidence>
<dbReference type="Gene3D" id="2.60.40.420">
    <property type="entry name" value="Cupredoxins - blue copper proteins"/>
    <property type="match status" value="1"/>
</dbReference>
<dbReference type="InterPro" id="IPR045087">
    <property type="entry name" value="Cu-oxidase_fam"/>
</dbReference>
<name>A0A9P7YVH0_9HELO</name>
<dbReference type="OrthoDB" id="2121828at2759"/>
<accession>A0A9P7YVH0</accession>
<dbReference type="InterPro" id="IPR011707">
    <property type="entry name" value="Cu-oxidase-like_N"/>
</dbReference>
<evidence type="ECO:0000256" key="1">
    <source>
        <dbReference type="ARBA" id="ARBA00010609"/>
    </source>
</evidence>
<reference evidence="4" key="1">
    <citation type="journal article" date="2021" name="IMA Fungus">
        <title>Genomic characterization of three marine fungi, including Emericellopsis atlantica sp. nov. with signatures of a generalist lifestyle and marine biomass degradation.</title>
        <authorList>
            <person name="Hagestad O.C."/>
            <person name="Hou L."/>
            <person name="Andersen J.H."/>
            <person name="Hansen E.H."/>
            <person name="Altermark B."/>
            <person name="Li C."/>
            <person name="Kuhnert E."/>
            <person name="Cox R.J."/>
            <person name="Crous P.W."/>
            <person name="Spatafora J.W."/>
            <person name="Lail K."/>
            <person name="Amirebrahimi M."/>
            <person name="Lipzen A."/>
            <person name="Pangilinan J."/>
            <person name="Andreopoulos W."/>
            <person name="Hayes R.D."/>
            <person name="Ng V."/>
            <person name="Grigoriev I.V."/>
            <person name="Jackson S.A."/>
            <person name="Sutton T.D.S."/>
            <person name="Dobson A.D.W."/>
            <person name="Rama T."/>
        </authorList>
    </citation>
    <scope>NUCLEOTIDE SEQUENCE</scope>
    <source>
        <strain evidence="4">TRa3180A</strain>
    </source>
</reference>
<feature type="non-terminal residue" evidence="4">
    <location>
        <position position="65"/>
    </location>
</feature>
<sequence>LPRPAIEANWDGTFSIKVIDDITRLEEATAFHWHSILHRETPGVDGVPLVHQRPIKPGASFTYSF</sequence>
<dbReference type="GO" id="GO:0016491">
    <property type="term" value="F:oxidoreductase activity"/>
    <property type="evidence" value="ECO:0007669"/>
    <property type="project" value="TreeGrafter"/>
</dbReference>
<protein>
    <recommendedName>
        <fullName evidence="3">Plastocyanin-like domain-containing protein</fullName>
    </recommendedName>
</protein>
<keyword evidence="2" id="KW-0186">Copper</keyword>
<evidence type="ECO:0000256" key="2">
    <source>
        <dbReference type="ARBA" id="ARBA00023008"/>
    </source>
</evidence>
<feature type="non-terminal residue" evidence="4">
    <location>
        <position position="1"/>
    </location>
</feature>
<dbReference type="Pfam" id="PF07732">
    <property type="entry name" value="Cu-oxidase_3"/>
    <property type="match status" value="1"/>
</dbReference>
<proteinExistence type="inferred from homology"/>
<gene>
    <name evidence="4" type="ORF">BJ878DRAFT_386747</name>
</gene>
<dbReference type="Proteomes" id="UP000887226">
    <property type="component" value="Unassembled WGS sequence"/>
</dbReference>
<evidence type="ECO:0000313" key="4">
    <source>
        <dbReference type="EMBL" id="KAG9240724.1"/>
    </source>
</evidence>
<organism evidence="4 5">
    <name type="scientific">Calycina marina</name>
    <dbReference type="NCBI Taxonomy" id="1763456"/>
    <lineage>
        <taxon>Eukaryota</taxon>
        <taxon>Fungi</taxon>
        <taxon>Dikarya</taxon>
        <taxon>Ascomycota</taxon>
        <taxon>Pezizomycotina</taxon>
        <taxon>Leotiomycetes</taxon>
        <taxon>Helotiales</taxon>
        <taxon>Pezizellaceae</taxon>
        <taxon>Calycina</taxon>
    </lineage>
</organism>
<dbReference type="InterPro" id="IPR008972">
    <property type="entry name" value="Cupredoxin"/>
</dbReference>
<comment type="similarity">
    <text evidence="1">Belongs to the multicopper oxidase family.</text>
</comment>
<dbReference type="SUPFAM" id="SSF49503">
    <property type="entry name" value="Cupredoxins"/>
    <property type="match status" value="1"/>
</dbReference>
<dbReference type="EMBL" id="MU254359">
    <property type="protein sequence ID" value="KAG9240724.1"/>
    <property type="molecule type" value="Genomic_DNA"/>
</dbReference>
<dbReference type="GO" id="GO:0005507">
    <property type="term" value="F:copper ion binding"/>
    <property type="evidence" value="ECO:0007669"/>
    <property type="project" value="InterPro"/>
</dbReference>